<dbReference type="EMBL" id="CANHGI010000004">
    <property type="protein sequence ID" value="CAI5449803.1"/>
    <property type="molecule type" value="Genomic_DNA"/>
</dbReference>
<feature type="compositionally biased region" description="Basic and acidic residues" evidence="1">
    <location>
        <begin position="256"/>
        <end position="280"/>
    </location>
</feature>
<feature type="region of interest" description="Disordered" evidence="1">
    <location>
        <begin position="294"/>
        <end position="327"/>
    </location>
</feature>
<evidence type="ECO:0000313" key="2">
    <source>
        <dbReference type="EMBL" id="CAI5449803.1"/>
    </source>
</evidence>
<evidence type="ECO:0000313" key="3">
    <source>
        <dbReference type="Proteomes" id="UP001152747"/>
    </source>
</evidence>
<sequence>MPTFKLSDEEPLPGYMGDSDMYFRQWRMQSMKPVLEEKLDRHFAEAQNRQENMQKQREIRKKQHSAKFDEKMKKLSMQFETVTIDTREKEAPIYLQKASEEEKRIMREAIDREYAHPSSTARMIPARQLPPRPMKNPIFGNNMVARTNIVKNIAVTEAAATPNSLNTSQESVFFPQEHSSFNLDGYNGARPSFAFFGNAAATSTPVSKIFPKFSVGSQISEENSSFDNSKYVTAMESPQSARNEFRAAPIALQLKTPEEKERQRELETQREKLKEEEAEKQRVLETQRVKLKEEEAEKQRELETQRKLEENSTLEEDSKKEEEEEGKRPFQLFEKYAKLIKRIEQKSRDYEKNADPKFRALLKRTITEKVTVFTHRQTSETEKKIIIEFFRTLLKKIEVKGYSLNNGETKLQLKNDADVQYSIYCILDKYLSLVELNTPTSMEELTTSVGSSFVATIGDLISKISASARKMETIFISMIMTRSVVLRQIPEECIKVFEEDAMKLDSSEQAMVMNREKCLVELFITVFVKNALFASRNVKLNLNDELLWEYAECVLNWCVEVPKSSTVLAYLLTIAKYRLEMQNQRWLEFMDYLTNDALPTMIDYQQSGESKVHDSSVTYLEEIVKILKI</sequence>
<organism evidence="2 3">
    <name type="scientific">Caenorhabditis angaria</name>
    <dbReference type="NCBI Taxonomy" id="860376"/>
    <lineage>
        <taxon>Eukaryota</taxon>
        <taxon>Metazoa</taxon>
        <taxon>Ecdysozoa</taxon>
        <taxon>Nematoda</taxon>
        <taxon>Chromadorea</taxon>
        <taxon>Rhabditida</taxon>
        <taxon>Rhabditina</taxon>
        <taxon>Rhabditomorpha</taxon>
        <taxon>Rhabditoidea</taxon>
        <taxon>Rhabditidae</taxon>
        <taxon>Peloderinae</taxon>
        <taxon>Caenorhabditis</taxon>
    </lineage>
</organism>
<feature type="region of interest" description="Disordered" evidence="1">
    <location>
        <begin position="250"/>
        <end position="280"/>
    </location>
</feature>
<gene>
    <name evidence="2" type="ORF">CAMP_LOCUS12440</name>
</gene>
<evidence type="ECO:0000256" key="1">
    <source>
        <dbReference type="SAM" id="MobiDB-lite"/>
    </source>
</evidence>
<protein>
    <recommendedName>
        <fullName evidence="4">Nucleoporin GLE1</fullName>
    </recommendedName>
</protein>
<accession>A0A9P1IUU8</accession>
<comment type="caution">
    <text evidence="2">The sequence shown here is derived from an EMBL/GenBank/DDBJ whole genome shotgun (WGS) entry which is preliminary data.</text>
</comment>
<dbReference type="OrthoDB" id="5830628at2759"/>
<evidence type="ECO:0008006" key="4">
    <source>
        <dbReference type="Google" id="ProtNLM"/>
    </source>
</evidence>
<reference evidence="2" key="1">
    <citation type="submission" date="2022-11" db="EMBL/GenBank/DDBJ databases">
        <authorList>
            <person name="Kikuchi T."/>
        </authorList>
    </citation>
    <scope>NUCLEOTIDE SEQUENCE</scope>
    <source>
        <strain evidence="2">PS1010</strain>
    </source>
</reference>
<proteinExistence type="predicted"/>
<dbReference type="Proteomes" id="UP001152747">
    <property type="component" value="Unassembled WGS sequence"/>
</dbReference>
<dbReference type="AlphaFoldDB" id="A0A9P1IUU8"/>
<feature type="region of interest" description="Disordered" evidence="1">
    <location>
        <begin position="48"/>
        <end position="67"/>
    </location>
</feature>
<name>A0A9P1IUU8_9PELO</name>
<keyword evidence="3" id="KW-1185">Reference proteome</keyword>